<dbReference type="Proteomes" id="UP000230607">
    <property type="component" value="Chromosome 1"/>
</dbReference>
<dbReference type="RefSeq" id="WP_231911878.1">
    <property type="nucleotide sequence ID" value="NZ_LT841358.1"/>
</dbReference>
<name>A0A2H1FFA6_9ARCH</name>
<keyword evidence="2" id="KW-1185">Reference proteome</keyword>
<sequence>MMLFKKKEEVLDPYTVEQCNACNKTSKRKFKEGDYVFKTTDKCPSCGNGQMMIGKIFGEVVK</sequence>
<gene>
    <name evidence="1" type="ORF">NCS_11166</name>
</gene>
<evidence type="ECO:0000313" key="1">
    <source>
        <dbReference type="EMBL" id="SMH71359.1"/>
    </source>
</evidence>
<accession>A0A2H1FFA6</accession>
<reference evidence="2" key="1">
    <citation type="submission" date="2017-03" db="EMBL/GenBank/DDBJ databases">
        <authorList>
            <person name="Herbold C."/>
        </authorList>
    </citation>
    <scope>NUCLEOTIDE SEQUENCE [LARGE SCALE GENOMIC DNA]</scope>
</reference>
<dbReference type="AlphaFoldDB" id="A0A2H1FFA6"/>
<protein>
    <submittedName>
        <fullName evidence="1">Uncharacterized protein</fullName>
    </submittedName>
</protein>
<organism evidence="1 2">
    <name type="scientific">Candidatus Nitrosotalea okcheonensis</name>
    <dbReference type="NCBI Taxonomy" id="1903276"/>
    <lineage>
        <taxon>Archaea</taxon>
        <taxon>Nitrososphaerota</taxon>
        <taxon>Nitrososphaeria</taxon>
        <taxon>Nitrosotaleales</taxon>
        <taxon>Nitrosotaleaceae</taxon>
        <taxon>Nitrosotalea</taxon>
    </lineage>
</organism>
<dbReference type="EMBL" id="LT841358">
    <property type="protein sequence ID" value="SMH71359.1"/>
    <property type="molecule type" value="Genomic_DNA"/>
</dbReference>
<evidence type="ECO:0000313" key="2">
    <source>
        <dbReference type="Proteomes" id="UP000230607"/>
    </source>
</evidence>
<proteinExistence type="predicted"/>